<accession>F8L3A1</accession>
<dbReference type="AlphaFoldDB" id="F8L3A1"/>
<sequence>MKKIRLKNLEYDYLLKSIFLSNKIKEEIKKSTYHFNTEIYIELNDDLIDSIRDECGEHLQIVGFDKDYKITKEGELLESLIDKFYLG</sequence>
<keyword evidence="2" id="KW-1185">Reference proteome</keyword>
<evidence type="ECO:0000313" key="1">
    <source>
        <dbReference type="EMBL" id="CCB89739.1"/>
    </source>
</evidence>
<organism evidence="1 2">
    <name type="scientific">Simkania negevensis (strain ATCC VR-1471 / DSM 27360 / Z)</name>
    <dbReference type="NCBI Taxonomy" id="331113"/>
    <lineage>
        <taxon>Bacteria</taxon>
        <taxon>Pseudomonadati</taxon>
        <taxon>Chlamydiota</taxon>
        <taxon>Chlamydiia</taxon>
        <taxon>Parachlamydiales</taxon>
        <taxon>Simkaniaceae</taxon>
        <taxon>Simkania</taxon>
    </lineage>
</organism>
<name>F8L3A1_SIMNZ</name>
<dbReference type="STRING" id="331113.SNE_A18620"/>
<dbReference type="EMBL" id="FR872582">
    <property type="protein sequence ID" value="CCB89739.1"/>
    <property type="molecule type" value="Genomic_DNA"/>
</dbReference>
<dbReference type="KEGG" id="sng:SNE_A18620"/>
<dbReference type="Proteomes" id="UP000000496">
    <property type="component" value="Chromosome gsn.131"/>
</dbReference>
<gene>
    <name evidence="1" type="ordered locus">SNE_A18620</name>
</gene>
<dbReference type="RefSeq" id="WP_013944205.1">
    <property type="nucleotide sequence ID" value="NC_015713.1"/>
</dbReference>
<protein>
    <submittedName>
        <fullName evidence="1">Uncharacterized protein</fullName>
    </submittedName>
</protein>
<reference key="1">
    <citation type="journal article" date="2011" name="Mol. Biol. Evol.">
        <title>Unity in variety -- the pan-genome of the Chlamydiae.</title>
        <authorList>
            <person name="Collingro A."/>
            <person name="Tischler P."/>
            <person name="Weinmaier T."/>
            <person name="Penz T."/>
            <person name="Heinz E."/>
            <person name="Brunham R.C."/>
            <person name="Read T.D."/>
            <person name="Bavoil P.M."/>
            <person name="Sachse K."/>
            <person name="Kahane S."/>
            <person name="Friedman M.G."/>
            <person name="Rattei T."/>
            <person name="Myers G.S.A."/>
            <person name="Horn M."/>
        </authorList>
    </citation>
    <scope>NUCLEOTIDE SEQUENCE</scope>
    <source>
        <strain>Z</strain>
    </source>
</reference>
<dbReference type="eggNOG" id="ENOG5033GDS">
    <property type="taxonomic scope" value="Bacteria"/>
</dbReference>
<reference evidence="1 2" key="2">
    <citation type="journal article" date="2011" name="Mol. Biol. Evol.">
        <title>Unity in variety--the pan-genome of the Chlamydiae.</title>
        <authorList>
            <person name="Collingro A."/>
            <person name="Tischler P."/>
            <person name="Weinmaier T."/>
            <person name="Penz T."/>
            <person name="Heinz E."/>
            <person name="Brunham R.C."/>
            <person name="Read T.D."/>
            <person name="Bavoil P.M."/>
            <person name="Sachse K."/>
            <person name="Kahane S."/>
            <person name="Friedman M.G."/>
            <person name="Rattei T."/>
            <person name="Myers G.S."/>
            <person name="Horn M."/>
        </authorList>
    </citation>
    <scope>NUCLEOTIDE SEQUENCE [LARGE SCALE GENOMIC DNA]</scope>
    <source>
        <strain evidence="2">ATCC VR-1471 / Z</strain>
    </source>
</reference>
<evidence type="ECO:0000313" key="2">
    <source>
        <dbReference type="Proteomes" id="UP000000496"/>
    </source>
</evidence>
<dbReference type="OrthoDB" id="21577at2"/>
<proteinExistence type="predicted"/>
<dbReference type="HOGENOM" id="CLU_2551311_0_0_0"/>